<gene>
    <name evidence="1" type="ORF">pdam_00017131</name>
</gene>
<keyword evidence="2" id="KW-1185">Reference proteome</keyword>
<accession>A0A3M6U562</accession>
<sequence>MIAPKKQITIGFLNVRTLAGATRTVEVAKRLQDVEFEEVKDVEEFAYLGAIVEKKGGGSEDIRNNAEGTRCIPEAMEGVGRGIGKRAMICLFKTLV</sequence>
<organism evidence="1 2">
    <name type="scientific">Pocillopora damicornis</name>
    <name type="common">Cauliflower coral</name>
    <name type="synonym">Millepora damicornis</name>
    <dbReference type="NCBI Taxonomy" id="46731"/>
    <lineage>
        <taxon>Eukaryota</taxon>
        <taxon>Metazoa</taxon>
        <taxon>Cnidaria</taxon>
        <taxon>Anthozoa</taxon>
        <taxon>Hexacorallia</taxon>
        <taxon>Scleractinia</taxon>
        <taxon>Astrocoeniina</taxon>
        <taxon>Pocilloporidae</taxon>
        <taxon>Pocillopora</taxon>
    </lineage>
</organism>
<evidence type="ECO:0000313" key="2">
    <source>
        <dbReference type="Proteomes" id="UP000275408"/>
    </source>
</evidence>
<reference evidence="1 2" key="1">
    <citation type="journal article" date="2018" name="Sci. Rep.">
        <title>Comparative analysis of the Pocillopora damicornis genome highlights role of immune system in coral evolution.</title>
        <authorList>
            <person name="Cunning R."/>
            <person name="Bay R.A."/>
            <person name="Gillette P."/>
            <person name="Baker A.C."/>
            <person name="Traylor-Knowles N."/>
        </authorList>
    </citation>
    <scope>NUCLEOTIDE SEQUENCE [LARGE SCALE GENOMIC DNA]</scope>
    <source>
        <strain evidence="1">RSMAS</strain>
        <tissue evidence="1">Whole animal</tissue>
    </source>
</reference>
<name>A0A3M6U562_POCDA</name>
<proteinExistence type="predicted"/>
<dbReference type="AlphaFoldDB" id="A0A3M6U562"/>
<comment type="caution">
    <text evidence="1">The sequence shown here is derived from an EMBL/GenBank/DDBJ whole genome shotgun (WGS) entry which is preliminary data.</text>
</comment>
<dbReference type="Proteomes" id="UP000275408">
    <property type="component" value="Unassembled WGS sequence"/>
</dbReference>
<evidence type="ECO:0000313" key="1">
    <source>
        <dbReference type="EMBL" id="RMX48588.1"/>
    </source>
</evidence>
<protein>
    <submittedName>
        <fullName evidence="1">Uncharacterized protein</fullName>
    </submittedName>
</protein>
<dbReference type="EMBL" id="RCHS01002247">
    <property type="protein sequence ID" value="RMX48588.1"/>
    <property type="molecule type" value="Genomic_DNA"/>
</dbReference>